<dbReference type="Proteomes" id="UP000735302">
    <property type="component" value="Unassembled WGS sequence"/>
</dbReference>
<protein>
    <submittedName>
        <fullName evidence="1">THAP domain containing 9</fullName>
    </submittedName>
</protein>
<comment type="caution">
    <text evidence="1">The sequence shown here is derived from an EMBL/GenBank/DDBJ whole genome shotgun (WGS) entry which is preliminary data.</text>
</comment>
<keyword evidence="2" id="KW-1185">Reference proteome</keyword>
<gene>
    <name evidence="1" type="ORF">PoB_003501300</name>
</gene>
<proteinExistence type="predicted"/>
<organism evidence="1 2">
    <name type="scientific">Plakobranchus ocellatus</name>
    <dbReference type="NCBI Taxonomy" id="259542"/>
    <lineage>
        <taxon>Eukaryota</taxon>
        <taxon>Metazoa</taxon>
        <taxon>Spiralia</taxon>
        <taxon>Lophotrochozoa</taxon>
        <taxon>Mollusca</taxon>
        <taxon>Gastropoda</taxon>
        <taxon>Heterobranchia</taxon>
        <taxon>Euthyneura</taxon>
        <taxon>Panpulmonata</taxon>
        <taxon>Sacoglossa</taxon>
        <taxon>Placobranchoidea</taxon>
        <taxon>Plakobranchidae</taxon>
        <taxon>Plakobranchus</taxon>
    </lineage>
</organism>
<dbReference type="AlphaFoldDB" id="A0AAV4ANZ9"/>
<sequence>MSIYGEVAVGHIAGFVANMVARETNRPECRSALSTKFLDTRNPSHGLILQKNRGGLSKPSDSVVRVCNVTERLLQKLLCLTDQKLPQGSGVPEALERAVLQEVGTDRAVFETCWPTCRTRSRTTIMCSH</sequence>
<evidence type="ECO:0000313" key="1">
    <source>
        <dbReference type="EMBL" id="GFO08508.1"/>
    </source>
</evidence>
<dbReference type="EMBL" id="BLXT01003960">
    <property type="protein sequence ID" value="GFO08508.1"/>
    <property type="molecule type" value="Genomic_DNA"/>
</dbReference>
<name>A0AAV4ANZ9_9GAST</name>
<evidence type="ECO:0000313" key="2">
    <source>
        <dbReference type="Proteomes" id="UP000735302"/>
    </source>
</evidence>
<accession>A0AAV4ANZ9</accession>
<reference evidence="1 2" key="1">
    <citation type="journal article" date="2021" name="Elife">
        <title>Chloroplast acquisition without the gene transfer in kleptoplastic sea slugs, Plakobranchus ocellatus.</title>
        <authorList>
            <person name="Maeda T."/>
            <person name="Takahashi S."/>
            <person name="Yoshida T."/>
            <person name="Shimamura S."/>
            <person name="Takaki Y."/>
            <person name="Nagai Y."/>
            <person name="Toyoda A."/>
            <person name="Suzuki Y."/>
            <person name="Arimoto A."/>
            <person name="Ishii H."/>
            <person name="Satoh N."/>
            <person name="Nishiyama T."/>
            <person name="Hasebe M."/>
            <person name="Maruyama T."/>
            <person name="Minagawa J."/>
            <person name="Obokata J."/>
            <person name="Shigenobu S."/>
        </authorList>
    </citation>
    <scope>NUCLEOTIDE SEQUENCE [LARGE SCALE GENOMIC DNA]</scope>
</reference>